<dbReference type="Proteomes" id="UP000011021">
    <property type="component" value="Unassembled WGS sequence"/>
</dbReference>
<feature type="transmembrane region" description="Helical" evidence="9">
    <location>
        <begin position="80"/>
        <end position="97"/>
    </location>
</feature>
<dbReference type="AlphaFoldDB" id="E7S0B5"/>
<dbReference type="Pfam" id="PF00953">
    <property type="entry name" value="Glycos_transf_4"/>
    <property type="match status" value="1"/>
</dbReference>
<keyword evidence="7" id="KW-0479">Metal-binding</keyword>
<keyword evidence="7" id="KW-0460">Magnesium</keyword>
<protein>
    <submittedName>
        <fullName evidence="10">Putative undecaprenyl-phosphate alpha-N-acetylglucosaminyl 1-phosphatetransferase</fullName>
    </submittedName>
</protein>
<evidence type="ECO:0000256" key="7">
    <source>
        <dbReference type="PIRSR" id="PIRSR600715-1"/>
    </source>
</evidence>
<evidence type="ECO:0000256" key="8">
    <source>
        <dbReference type="SAM" id="MobiDB-lite"/>
    </source>
</evidence>
<feature type="transmembrane region" description="Helical" evidence="9">
    <location>
        <begin position="344"/>
        <end position="364"/>
    </location>
</feature>
<dbReference type="GO" id="GO:0005886">
    <property type="term" value="C:plasma membrane"/>
    <property type="evidence" value="ECO:0007669"/>
    <property type="project" value="UniProtKB-SubCell"/>
</dbReference>
<name>E7S0B5_9BURK</name>
<comment type="caution">
    <text evidence="10">The sequence shown here is derived from an EMBL/GenBank/DDBJ whole genome shotgun (WGS) entry which is preliminary data.</text>
</comment>
<feature type="transmembrane region" description="Helical" evidence="9">
    <location>
        <begin position="235"/>
        <end position="254"/>
    </location>
</feature>
<keyword evidence="2" id="KW-1003">Cell membrane</keyword>
<dbReference type="CDD" id="cd06853">
    <property type="entry name" value="GT_WecA_like"/>
    <property type="match status" value="1"/>
</dbReference>
<feature type="transmembrane region" description="Helical" evidence="9">
    <location>
        <begin position="53"/>
        <end position="74"/>
    </location>
</feature>
<comment type="subcellular location">
    <subcellularLocation>
        <location evidence="1">Cell membrane</location>
        <topology evidence="1">Multi-pass membrane protein</topology>
    </subcellularLocation>
</comment>
<evidence type="ECO:0000313" key="10">
    <source>
        <dbReference type="EMBL" id="EFV94264.1"/>
    </source>
</evidence>
<keyword evidence="3 10" id="KW-0808">Transferase</keyword>
<evidence type="ECO:0000256" key="1">
    <source>
        <dbReference type="ARBA" id="ARBA00004651"/>
    </source>
</evidence>
<evidence type="ECO:0000256" key="3">
    <source>
        <dbReference type="ARBA" id="ARBA00022679"/>
    </source>
</evidence>
<evidence type="ECO:0000256" key="6">
    <source>
        <dbReference type="ARBA" id="ARBA00023136"/>
    </source>
</evidence>
<keyword evidence="11" id="KW-1185">Reference proteome</keyword>
<dbReference type="InterPro" id="IPR000715">
    <property type="entry name" value="Glycosyl_transferase_4"/>
</dbReference>
<organism evidence="10 11">
    <name type="scientific">Lautropia mirabilis ATCC 51599</name>
    <dbReference type="NCBI Taxonomy" id="887898"/>
    <lineage>
        <taxon>Bacteria</taxon>
        <taxon>Pseudomonadati</taxon>
        <taxon>Pseudomonadota</taxon>
        <taxon>Betaproteobacteria</taxon>
        <taxon>Burkholderiales</taxon>
        <taxon>Burkholderiaceae</taxon>
        <taxon>Lautropia</taxon>
    </lineage>
</organism>
<feature type="transmembrane region" description="Helical" evidence="9">
    <location>
        <begin position="169"/>
        <end position="189"/>
    </location>
</feature>
<dbReference type="GO" id="GO:0016780">
    <property type="term" value="F:phosphotransferase activity, for other substituted phosphate groups"/>
    <property type="evidence" value="ECO:0007669"/>
    <property type="project" value="InterPro"/>
</dbReference>
<dbReference type="RefSeq" id="WP_005674815.1">
    <property type="nucleotide sequence ID" value="NZ_CP146288.1"/>
</dbReference>
<gene>
    <name evidence="10" type="ORF">HMPREF0551_2379</name>
</gene>
<dbReference type="GO" id="GO:0044038">
    <property type="term" value="P:cell wall macromolecule biosynthetic process"/>
    <property type="evidence" value="ECO:0007669"/>
    <property type="project" value="TreeGrafter"/>
</dbReference>
<feature type="transmembrane region" description="Helical" evidence="9">
    <location>
        <begin position="140"/>
        <end position="162"/>
    </location>
</feature>
<keyword evidence="4 9" id="KW-0812">Transmembrane</keyword>
<accession>E7S0B5</accession>
<evidence type="ECO:0000256" key="2">
    <source>
        <dbReference type="ARBA" id="ARBA00022475"/>
    </source>
</evidence>
<evidence type="ECO:0000256" key="5">
    <source>
        <dbReference type="ARBA" id="ARBA00022989"/>
    </source>
</evidence>
<feature type="transmembrane region" description="Helical" evidence="9">
    <location>
        <begin position="317"/>
        <end position="338"/>
    </location>
</feature>
<evidence type="ECO:0000256" key="9">
    <source>
        <dbReference type="SAM" id="Phobius"/>
    </source>
</evidence>
<sequence>MPDLDLGAFLASFPWTTFLVGALLSLFLMLALKPVARRTGWVDKPNFRKAHKGEIPLIGGWSILAVAVLLQLAAPAGQRAPLGYWVGGILLFVVAMLDDRNPIRARYRAMVQLGAALAGVTLGGQILPSVGDVLGIGNVSAWWIMFPVSIIGTVAVINAVNFTDGADGLCGGLGFISLFWFMVALMISSRHAAMLSVEPTPYAGSMIPLAAALLGGIAGFLWFNLRSPFRRKAAAFLGDSGSMLLGFTLAWYAIHVTSAYGAASVKPVVCLWVVAVPLADSASCIIRRILAGVTPMTPDMKHLHHLVQRLGCTAGQAVFVIHVAAFCCGLVGVTGWALGVSEPVLFGTFVAALLAFIGWTNWIWRRIDREDEAAGRPVSGRPTTTQPAAAGADTPAQAASDKKAGVL</sequence>
<dbReference type="GO" id="GO:0009103">
    <property type="term" value="P:lipopolysaccharide biosynthetic process"/>
    <property type="evidence" value="ECO:0007669"/>
    <property type="project" value="TreeGrafter"/>
</dbReference>
<feature type="compositionally biased region" description="Low complexity" evidence="8">
    <location>
        <begin position="382"/>
        <end position="399"/>
    </location>
</feature>
<feature type="transmembrane region" description="Helical" evidence="9">
    <location>
        <begin position="109"/>
        <end position="128"/>
    </location>
</feature>
<feature type="region of interest" description="Disordered" evidence="8">
    <location>
        <begin position="373"/>
        <end position="407"/>
    </location>
</feature>
<evidence type="ECO:0000256" key="4">
    <source>
        <dbReference type="ARBA" id="ARBA00022692"/>
    </source>
</evidence>
<keyword evidence="5 9" id="KW-1133">Transmembrane helix</keyword>
<feature type="binding site" evidence="7">
    <location>
        <position position="161"/>
    </location>
    <ligand>
        <name>Mg(2+)</name>
        <dbReference type="ChEBI" id="CHEBI:18420"/>
    </ligand>
</feature>
<feature type="binding site" evidence="7">
    <location>
        <position position="239"/>
    </location>
    <ligand>
        <name>Mg(2+)</name>
        <dbReference type="ChEBI" id="CHEBI:18420"/>
    </ligand>
</feature>
<dbReference type="PANTHER" id="PTHR22926">
    <property type="entry name" value="PHOSPHO-N-ACETYLMURAMOYL-PENTAPEPTIDE-TRANSFERASE"/>
    <property type="match status" value="1"/>
</dbReference>
<dbReference type="GO" id="GO:0046872">
    <property type="term" value="F:metal ion binding"/>
    <property type="evidence" value="ECO:0007669"/>
    <property type="project" value="UniProtKB-KW"/>
</dbReference>
<reference evidence="10 11" key="1">
    <citation type="submission" date="2010-12" db="EMBL/GenBank/DDBJ databases">
        <authorList>
            <person name="Muzny D."/>
            <person name="Qin X."/>
            <person name="Deng J."/>
            <person name="Jiang H."/>
            <person name="Liu Y."/>
            <person name="Qu J."/>
            <person name="Song X.-Z."/>
            <person name="Zhang L."/>
            <person name="Thornton R."/>
            <person name="Coyle M."/>
            <person name="Francisco L."/>
            <person name="Jackson L."/>
            <person name="Javaid M."/>
            <person name="Korchina V."/>
            <person name="Kovar C."/>
            <person name="Mata R."/>
            <person name="Mathew T."/>
            <person name="Ngo R."/>
            <person name="Nguyen L."/>
            <person name="Nguyen N."/>
            <person name="Okwuonu G."/>
            <person name="Ongeri F."/>
            <person name="Pham C."/>
            <person name="Simmons D."/>
            <person name="Wilczek-Boney K."/>
            <person name="Hale W."/>
            <person name="Jakkamsetti A."/>
            <person name="Pham P."/>
            <person name="Ruth R."/>
            <person name="San Lucas F."/>
            <person name="Warren J."/>
            <person name="Zhang J."/>
            <person name="Zhao Z."/>
            <person name="Zhou C."/>
            <person name="Zhu D."/>
            <person name="Lee S."/>
            <person name="Bess C."/>
            <person name="Blankenburg K."/>
            <person name="Forbes L."/>
            <person name="Fu Q."/>
            <person name="Gubbala S."/>
            <person name="Hirani K."/>
            <person name="Jayaseelan J.C."/>
            <person name="Lara F."/>
            <person name="Munidasa M."/>
            <person name="Palculict T."/>
            <person name="Patil S."/>
            <person name="Pu L.-L."/>
            <person name="Saada N."/>
            <person name="Tang L."/>
            <person name="Weissenberger G."/>
            <person name="Zhu Y."/>
            <person name="Hemphill L."/>
            <person name="Shang Y."/>
            <person name="Youmans B."/>
            <person name="Ayvaz T."/>
            <person name="Ross M."/>
            <person name="Santibanez J."/>
            <person name="Aqrawi P."/>
            <person name="Gross S."/>
            <person name="Joshi V."/>
            <person name="Fowler G."/>
            <person name="Nazareth L."/>
            <person name="Reid J."/>
            <person name="Worley K."/>
            <person name="Petrosino J."/>
            <person name="Highlander S."/>
            <person name="Gibbs R."/>
        </authorList>
    </citation>
    <scope>NUCLEOTIDE SEQUENCE [LARGE SCALE GENOMIC DNA]</scope>
    <source>
        <strain evidence="10 11">ATCC 51599</strain>
    </source>
</reference>
<dbReference type="STRING" id="887898.HMPREF0551_2379"/>
<dbReference type="eggNOG" id="COG0472">
    <property type="taxonomic scope" value="Bacteria"/>
</dbReference>
<dbReference type="HOGENOM" id="CLU_023982_1_0_4"/>
<evidence type="ECO:0000313" key="11">
    <source>
        <dbReference type="Proteomes" id="UP000011021"/>
    </source>
</evidence>
<dbReference type="PANTHER" id="PTHR22926:SF3">
    <property type="entry name" value="UNDECAPRENYL-PHOSPHATE ALPHA-N-ACETYLGLUCOSAMINYL 1-PHOSPHATE TRANSFERASE"/>
    <property type="match status" value="1"/>
</dbReference>
<proteinExistence type="predicted"/>
<comment type="cofactor">
    <cofactor evidence="7">
        <name>Mg(2+)</name>
        <dbReference type="ChEBI" id="CHEBI:18420"/>
    </cofactor>
</comment>
<keyword evidence="6 9" id="KW-0472">Membrane</keyword>
<dbReference type="EMBL" id="AEQP01000022">
    <property type="protein sequence ID" value="EFV94264.1"/>
    <property type="molecule type" value="Genomic_DNA"/>
</dbReference>
<dbReference type="GO" id="GO:0071555">
    <property type="term" value="P:cell wall organization"/>
    <property type="evidence" value="ECO:0007669"/>
    <property type="project" value="TreeGrafter"/>
</dbReference>
<feature type="transmembrane region" description="Helical" evidence="9">
    <location>
        <begin position="12"/>
        <end position="32"/>
    </location>
</feature>
<feature type="transmembrane region" description="Helical" evidence="9">
    <location>
        <begin position="201"/>
        <end position="223"/>
    </location>
</feature>